<name>A0ABR2UT27_9PEZI</name>
<keyword evidence="2" id="KW-1185">Reference proteome</keyword>
<comment type="caution">
    <text evidence="1">The sequence shown here is derived from an EMBL/GenBank/DDBJ whole genome shotgun (WGS) entry which is preliminary data.</text>
</comment>
<organism evidence="1 2">
    <name type="scientific">Seiridium unicorne</name>
    <dbReference type="NCBI Taxonomy" id="138068"/>
    <lineage>
        <taxon>Eukaryota</taxon>
        <taxon>Fungi</taxon>
        <taxon>Dikarya</taxon>
        <taxon>Ascomycota</taxon>
        <taxon>Pezizomycotina</taxon>
        <taxon>Sordariomycetes</taxon>
        <taxon>Xylariomycetidae</taxon>
        <taxon>Amphisphaeriales</taxon>
        <taxon>Sporocadaceae</taxon>
        <taxon>Seiridium</taxon>
    </lineage>
</organism>
<dbReference type="Proteomes" id="UP001408356">
    <property type="component" value="Unassembled WGS sequence"/>
</dbReference>
<gene>
    <name evidence="1" type="ORF">SUNI508_01429</name>
</gene>
<evidence type="ECO:0000313" key="2">
    <source>
        <dbReference type="Proteomes" id="UP001408356"/>
    </source>
</evidence>
<proteinExistence type="predicted"/>
<protein>
    <submittedName>
        <fullName evidence="1">Small secreted protein</fullName>
    </submittedName>
</protein>
<accession>A0ABR2UT27</accession>
<dbReference type="EMBL" id="JARVKF010000396">
    <property type="protein sequence ID" value="KAK9417672.1"/>
    <property type="molecule type" value="Genomic_DNA"/>
</dbReference>
<evidence type="ECO:0000313" key="1">
    <source>
        <dbReference type="EMBL" id="KAK9417672.1"/>
    </source>
</evidence>
<reference evidence="1 2" key="1">
    <citation type="journal article" date="2024" name="J. Plant Pathol.">
        <title>Sequence and assembly of the genome of Seiridium unicorne, isolate CBS 538.82, causal agent of cypress canker disease.</title>
        <authorList>
            <person name="Scali E."/>
            <person name="Rocca G.D."/>
            <person name="Danti R."/>
            <person name="Garbelotto M."/>
            <person name="Barberini S."/>
            <person name="Baroncelli R."/>
            <person name="Emiliani G."/>
        </authorList>
    </citation>
    <scope>NUCLEOTIDE SEQUENCE [LARGE SCALE GENOMIC DNA]</scope>
    <source>
        <strain evidence="1 2">BM-138-508</strain>
    </source>
</reference>
<sequence length="162" mass="17865">MHLRGICLSGFQKLEVIQHELVCLRSIIGQMYRDRHIDGVQWGRKSDHKKDSGDNIRGCIHLRKKKLRFLHLAMRTANFTSWGLMASMAHSAWALKFNVTAVTAHNGSSVFECWQIDSPFVGSTQPGIKGSATLNLGGVTNITYGVLPAGCNEPLHTAPAPQ</sequence>